<dbReference type="Pfam" id="PF00534">
    <property type="entry name" value="Glycos_transf_1"/>
    <property type="match status" value="1"/>
</dbReference>
<evidence type="ECO:0000313" key="4">
    <source>
        <dbReference type="EMBL" id="KAA5532259.1"/>
    </source>
</evidence>
<feature type="domain" description="Glycosyl transferase family 1" evidence="2">
    <location>
        <begin position="191"/>
        <end position="350"/>
    </location>
</feature>
<dbReference type="RefSeq" id="WP_150033761.1">
    <property type="nucleotide sequence ID" value="NZ_VWSH01000004.1"/>
</dbReference>
<sequence length="373" mass="43349">MRIAVNTRLFLKGKLEGIGWFAHETLSRLVRNHPEHEFIFFFDRPFHKDFIFAPNVTPVVLKPQARHPALYYMWTEWAIPYALRKYKADIYFSPDGFGTLHSKVPTCLTLHDLAYLHYPQFMDKMHKLYYTRYLPKFANRAKRIVAVSEFTKQDVMHHYGIDANKIDVIYNGAHEEYKPLSYDEKEAVKAQYTNGEEFFLFTGALHPRKNVINLLKAFVKFKRRQKSPIKLVIVGRMAWQYDEIAKAKELMPFKDDVVWTGYLEVKDLAKITASAYALVYPSLFEGFGIPILEAMTCHVPVIVSNSSSMPEVGGDAALLVDPHSVDDIAEKMMLIYKDENLRDRMIEAAKIQKMKFDWAKSAEQIWDSLMKCV</sequence>
<proteinExistence type="predicted"/>
<reference evidence="4 5" key="1">
    <citation type="submission" date="2019-09" db="EMBL/GenBank/DDBJ databases">
        <title>Genome sequence and assembly of Taibaiella sp.</title>
        <authorList>
            <person name="Chhetri G."/>
        </authorList>
    </citation>
    <scope>NUCLEOTIDE SEQUENCE [LARGE SCALE GENOMIC DNA]</scope>
    <source>
        <strain evidence="4 5">KVB11</strain>
    </source>
</reference>
<evidence type="ECO:0000313" key="5">
    <source>
        <dbReference type="Proteomes" id="UP000323632"/>
    </source>
</evidence>
<keyword evidence="1 4" id="KW-0808">Transferase</keyword>
<dbReference type="PANTHER" id="PTHR46401:SF2">
    <property type="entry name" value="GLYCOSYLTRANSFERASE WBBK-RELATED"/>
    <property type="match status" value="1"/>
</dbReference>
<dbReference type="CDD" id="cd03809">
    <property type="entry name" value="GT4_MtfB-like"/>
    <property type="match status" value="1"/>
</dbReference>
<organism evidence="4 5">
    <name type="scientific">Taibaiella lutea</name>
    <dbReference type="NCBI Taxonomy" id="2608001"/>
    <lineage>
        <taxon>Bacteria</taxon>
        <taxon>Pseudomonadati</taxon>
        <taxon>Bacteroidota</taxon>
        <taxon>Chitinophagia</taxon>
        <taxon>Chitinophagales</taxon>
        <taxon>Chitinophagaceae</taxon>
        <taxon>Taibaiella</taxon>
    </lineage>
</organism>
<dbReference type="PANTHER" id="PTHR46401">
    <property type="entry name" value="GLYCOSYLTRANSFERASE WBBK-RELATED"/>
    <property type="match status" value="1"/>
</dbReference>
<evidence type="ECO:0000256" key="1">
    <source>
        <dbReference type="ARBA" id="ARBA00022679"/>
    </source>
</evidence>
<dbReference type="Gene3D" id="3.40.50.2000">
    <property type="entry name" value="Glycogen Phosphorylase B"/>
    <property type="match status" value="2"/>
</dbReference>
<protein>
    <submittedName>
        <fullName evidence="4">Glycosyltransferase family 4 protein</fullName>
    </submittedName>
</protein>
<dbReference type="InterPro" id="IPR028098">
    <property type="entry name" value="Glyco_trans_4-like_N"/>
</dbReference>
<evidence type="ECO:0000259" key="2">
    <source>
        <dbReference type="Pfam" id="PF00534"/>
    </source>
</evidence>
<dbReference type="FunFam" id="3.40.50.2000:FF:000119">
    <property type="entry name" value="Glycosyl transferase group 1"/>
    <property type="match status" value="1"/>
</dbReference>
<dbReference type="GO" id="GO:0016757">
    <property type="term" value="F:glycosyltransferase activity"/>
    <property type="evidence" value="ECO:0007669"/>
    <property type="project" value="InterPro"/>
</dbReference>
<dbReference type="EMBL" id="VWSH01000004">
    <property type="protein sequence ID" value="KAA5532259.1"/>
    <property type="molecule type" value="Genomic_DNA"/>
</dbReference>
<comment type="caution">
    <text evidence="4">The sequence shown here is derived from an EMBL/GenBank/DDBJ whole genome shotgun (WGS) entry which is preliminary data.</text>
</comment>
<name>A0A5M6CGL1_9BACT</name>
<accession>A0A5M6CGL1</accession>
<dbReference type="InterPro" id="IPR001296">
    <property type="entry name" value="Glyco_trans_1"/>
</dbReference>
<evidence type="ECO:0000259" key="3">
    <source>
        <dbReference type="Pfam" id="PF13439"/>
    </source>
</evidence>
<feature type="domain" description="Glycosyltransferase subfamily 4-like N-terminal" evidence="3">
    <location>
        <begin position="17"/>
        <end position="173"/>
    </location>
</feature>
<dbReference type="GO" id="GO:0009103">
    <property type="term" value="P:lipopolysaccharide biosynthetic process"/>
    <property type="evidence" value="ECO:0007669"/>
    <property type="project" value="TreeGrafter"/>
</dbReference>
<dbReference type="SUPFAM" id="SSF53756">
    <property type="entry name" value="UDP-Glycosyltransferase/glycogen phosphorylase"/>
    <property type="match status" value="1"/>
</dbReference>
<keyword evidence="5" id="KW-1185">Reference proteome</keyword>
<dbReference type="Pfam" id="PF13439">
    <property type="entry name" value="Glyco_transf_4"/>
    <property type="match status" value="1"/>
</dbReference>
<dbReference type="Proteomes" id="UP000323632">
    <property type="component" value="Unassembled WGS sequence"/>
</dbReference>
<dbReference type="AlphaFoldDB" id="A0A5M6CGL1"/>
<gene>
    <name evidence="4" type="ORF">F0919_15795</name>
</gene>